<dbReference type="EMBL" id="SIJK02000002">
    <property type="protein sequence ID" value="MBP1464440.1"/>
    <property type="molecule type" value="Genomic_DNA"/>
</dbReference>
<protein>
    <submittedName>
        <fullName evidence="2">PD40 domain-containing protein</fullName>
    </submittedName>
</protein>
<comment type="similarity">
    <text evidence="1">Belongs to the TolB family.</text>
</comment>
<organism evidence="2 3">
    <name type="scientific">Candidatus Chloroploca mongolica</name>
    <dbReference type="NCBI Taxonomy" id="2528176"/>
    <lineage>
        <taxon>Bacteria</taxon>
        <taxon>Bacillati</taxon>
        <taxon>Chloroflexota</taxon>
        <taxon>Chloroflexia</taxon>
        <taxon>Chloroflexales</taxon>
        <taxon>Chloroflexineae</taxon>
        <taxon>Oscillochloridaceae</taxon>
        <taxon>Candidatus Chloroploca</taxon>
    </lineage>
</organism>
<dbReference type="Gene3D" id="2.120.10.30">
    <property type="entry name" value="TolB, C-terminal domain"/>
    <property type="match status" value="1"/>
</dbReference>
<sequence>MNGRPGQNWEIFLFNTATQEYTNLTQNSYDERDPAWSPDGRKIAYSARSGKGWDLYFYDLETGQHTQITDDLAYDGAPAWSPDGTQILFESTRNGNLDIFLFDFIHQTITEQTSSSYADIEPLWHPDGTSFLFTSWRNGERQLFQQEINGVDVRSISEPGEEPCQVSFLYNSASIIYRSDSLKEQKIIIRNLEQPNLTILPNPYSQNWPFLVKRNQNDQLVTLRTVSGITGIYPTGWQLSLTSIDIDTHYKESLLKLSGEWSQPSCRSTLPTQGLSWEPVARLNTQTYIAHLDIDQSHYLRHLVNIDARQPVLSSSVVPSFERLRQHIMLESGYDFLGTMNDVWRGLDHPDKVLISWHRAGRAFDTRDWFATDRQRLFIAREWLDGQIYFRLYILAQNQDGTKGRPLKESLWFTEGRLVNAELREHGGRFQVPSNGYFVDITELASREGWTRIPALTPPYGNWKHRYIDMEFWHYEKRSSLTWYAAMKQVYQAEELNRRYNPQLLLSRGYTWAQLVTAGIVDPEKEASCRYTRRSYDAGCAW</sequence>
<dbReference type="RefSeq" id="WP_167857204.1">
    <property type="nucleotide sequence ID" value="NZ_SIJK02000002.1"/>
</dbReference>
<evidence type="ECO:0000313" key="2">
    <source>
        <dbReference type="EMBL" id="MBP1464440.1"/>
    </source>
</evidence>
<reference evidence="2 3" key="1">
    <citation type="submission" date="2021-03" db="EMBL/GenBank/DDBJ databases">
        <authorList>
            <person name="Grouzdev D.S."/>
        </authorList>
    </citation>
    <scope>NUCLEOTIDE SEQUENCE [LARGE SCALE GENOMIC DNA]</scope>
    <source>
        <strain evidence="2 3">M50-1</strain>
    </source>
</reference>
<dbReference type="PANTHER" id="PTHR36842:SF1">
    <property type="entry name" value="PROTEIN TOLB"/>
    <property type="match status" value="1"/>
</dbReference>
<dbReference type="InterPro" id="IPR011042">
    <property type="entry name" value="6-blade_b-propeller_TolB-like"/>
</dbReference>
<evidence type="ECO:0000256" key="1">
    <source>
        <dbReference type="ARBA" id="ARBA00009820"/>
    </source>
</evidence>
<gene>
    <name evidence="2" type="ORF">EYB53_001845</name>
</gene>
<accession>A0ABS4D4S4</accession>
<dbReference type="Proteomes" id="UP001193081">
    <property type="component" value="Unassembled WGS sequence"/>
</dbReference>
<keyword evidence="3" id="KW-1185">Reference proteome</keyword>
<name>A0ABS4D4S4_9CHLR</name>
<evidence type="ECO:0000313" key="3">
    <source>
        <dbReference type="Proteomes" id="UP001193081"/>
    </source>
</evidence>
<dbReference type="InterPro" id="IPR011659">
    <property type="entry name" value="WD40"/>
</dbReference>
<proteinExistence type="inferred from homology"/>
<dbReference type="Pfam" id="PF07676">
    <property type="entry name" value="PD40"/>
    <property type="match status" value="3"/>
</dbReference>
<dbReference type="SUPFAM" id="SSF69304">
    <property type="entry name" value="Tricorn protease N-terminal domain"/>
    <property type="match status" value="1"/>
</dbReference>
<comment type="caution">
    <text evidence="2">The sequence shown here is derived from an EMBL/GenBank/DDBJ whole genome shotgun (WGS) entry which is preliminary data.</text>
</comment>
<dbReference type="PANTHER" id="PTHR36842">
    <property type="entry name" value="PROTEIN TOLB HOMOLOG"/>
    <property type="match status" value="1"/>
</dbReference>